<name>A0A9P5TVJ7_9AGAR</name>
<dbReference type="Proteomes" id="UP000772434">
    <property type="component" value="Unassembled WGS sequence"/>
</dbReference>
<sequence>MDSDDDGWLDGIVLWVQQLHSKDPQILSYDSRTLPSSFPSRQVQEITLGCIKQFLTTLEAPHFASVQAKKRFLRLTRHYLLQGGRLFRKNDQGLPLLTVTDPDQRLRFLIHAHDQLGHRGVQCYIHAFPSLFRDVPTHSETLRDSLTFSHGLSWLR</sequence>
<comment type="caution">
    <text evidence="1">The sequence shown here is derived from an EMBL/GenBank/DDBJ whole genome shotgun (WGS) entry which is preliminary data.</text>
</comment>
<proteinExistence type="predicted"/>
<dbReference type="AlphaFoldDB" id="A0A9P5TVJ7"/>
<evidence type="ECO:0008006" key="3">
    <source>
        <dbReference type="Google" id="ProtNLM"/>
    </source>
</evidence>
<reference evidence="1" key="1">
    <citation type="submission" date="2020-11" db="EMBL/GenBank/DDBJ databases">
        <authorList>
            <consortium name="DOE Joint Genome Institute"/>
            <person name="Ahrendt S."/>
            <person name="Riley R."/>
            <person name="Andreopoulos W."/>
            <person name="Labutti K."/>
            <person name="Pangilinan J."/>
            <person name="Ruiz-Duenas F.J."/>
            <person name="Barrasa J.M."/>
            <person name="Sanchez-Garcia M."/>
            <person name="Camarero S."/>
            <person name="Miyauchi S."/>
            <person name="Serrano A."/>
            <person name="Linde D."/>
            <person name="Babiker R."/>
            <person name="Drula E."/>
            <person name="Ayuso-Fernandez I."/>
            <person name="Pacheco R."/>
            <person name="Padilla G."/>
            <person name="Ferreira P."/>
            <person name="Barriuso J."/>
            <person name="Kellner H."/>
            <person name="Castanera R."/>
            <person name="Alfaro M."/>
            <person name="Ramirez L."/>
            <person name="Pisabarro A.G."/>
            <person name="Kuo A."/>
            <person name="Tritt A."/>
            <person name="Lipzen A."/>
            <person name="He G."/>
            <person name="Yan M."/>
            <person name="Ng V."/>
            <person name="Cullen D."/>
            <person name="Martin F."/>
            <person name="Rosso M.-N."/>
            <person name="Henrissat B."/>
            <person name="Hibbett D."/>
            <person name="Martinez A.T."/>
            <person name="Grigoriev I.V."/>
        </authorList>
    </citation>
    <scope>NUCLEOTIDE SEQUENCE</scope>
    <source>
        <strain evidence="1">AH 40177</strain>
    </source>
</reference>
<accession>A0A9P5TVJ7</accession>
<gene>
    <name evidence="1" type="ORF">BDP27DRAFT_1250131</name>
</gene>
<organism evidence="1 2">
    <name type="scientific">Rhodocollybia butyracea</name>
    <dbReference type="NCBI Taxonomy" id="206335"/>
    <lineage>
        <taxon>Eukaryota</taxon>
        <taxon>Fungi</taxon>
        <taxon>Dikarya</taxon>
        <taxon>Basidiomycota</taxon>
        <taxon>Agaricomycotina</taxon>
        <taxon>Agaricomycetes</taxon>
        <taxon>Agaricomycetidae</taxon>
        <taxon>Agaricales</taxon>
        <taxon>Marasmiineae</taxon>
        <taxon>Omphalotaceae</taxon>
        <taxon>Rhodocollybia</taxon>
    </lineage>
</organism>
<protein>
    <recommendedName>
        <fullName evidence="3">Integrase zinc-binding domain-containing protein</fullName>
    </recommendedName>
</protein>
<evidence type="ECO:0000313" key="2">
    <source>
        <dbReference type="Proteomes" id="UP000772434"/>
    </source>
</evidence>
<evidence type="ECO:0000313" key="1">
    <source>
        <dbReference type="EMBL" id="KAF9020851.1"/>
    </source>
</evidence>
<dbReference type="OrthoDB" id="2894189at2759"/>
<keyword evidence="2" id="KW-1185">Reference proteome</keyword>
<dbReference type="EMBL" id="JADNRY010001119">
    <property type="protein sequence ID" value="KAF9020851.1"/>
    <property type="molecule type" value="Genomic_DNA"/>
</dbReference>